<organism evidence="3 4">
    <name type="scientific">Diaporthe helianthi</name>
    <dbReference type="NCBI Taxonomy" id="158607"/>
    <lineage>
        <taxon>Eukaryota</taxon>
        <taxon>Fungi</taxon>
        <taxon>Dikarya</taxon>
        <taxon>Ascomycota</taxon>
        <taxon>Pezizomycotina</taxon>
        <taxon>Sordariomycetes</taxon>
        <taxon>Sordariomycetidae</taxon>
        <taxon>Diaporthales</taxon>
        <taxon>Diaporthaceae</taxon>
        <taxon>Diaporthe</taxon>
    </lineage>
</organism>
<evidence type="ECO:0000313" key="4">
    <source>
        <dbReference type="Proteomes" id="UP000094444"/>
    </source>
</evidence>
<protein>
    <submittedName>
        <fullName evidence="3">Uncharacterized protein</fullName>
    </submittedName>
</protein>
<dbReference type="AlphaFoldDB" id="A0A2P5HW99"/>
<dbReference type="InParanoid" id="A0A2P5HW99"/>
<evidence type="ECO:0000313" key="3">
    <source>
        <dbReference type="EMBL" id="POS74539.1"/>
    </source>
</evidence>
<evidence type="ECO:0000256" key="1">
    <source>
        <dbReference type="SAM" id="MobiDB-lite"/>
    </source>
</evidence>
<name>A0A2P5HW99_DIAHE</name>
<feature type="transmembrane region" description="Helical" evidence="2">
    <location>
        <begin position="176"/>
        <end position="194"/>
    </location>
</feature>
<evidence type="ECO:0000256" key="2">
    <source>
        <dbReference type="SAM" id="Phobius"/>
    </source>
</evidence>
<dbReference type="Proteomes" id="UP000094444">
    <property type="component" value="Unassembled WGS sequence"/>
</dbReference>
<comment type="caution">
    <text evidence="3">The sequence shown here is derived from an EMBL/GenBank/DDBJ whole genome shotgun (WGS) entry which is preliminary data.</text>
</comment>
<dbReference type="EMBL" id="MAVT02000612">
    <property type="protein sequence ID" value="POS74539.1"/>
    <property type="molecule type" value="Genomic_DNA"/>
</dbReference>
<feature type="transmembrane region" description="Helical" evidence="2">
    <location>
        <begin position="150"/>
        <end position="169"/>
    </location>
</feature>
<proteinExistence type="predicted"/>
<feature type="compositionally biased region" description="Low complexity" evidence="1">
    <location>
        <begin position="1"/>
        <end position="11"/>
    </location>
</feature>
<keyword evidence="2" id="KW-0812">Transmembrane</keyword>
<keyword evidence="4" id="KW-1185">Reference proteome</keyword>
<keyword evidence="2" id="KW-1133">Transmembrane helix</keyword>
<feature type="compositionally biased region" description="Polar residues" evidence="1">
    <location>
        <begin position="25"/>
        <end position="39"/>
    </location>
</feature>
<feature type="region of interest" description="Disordered" evidence="1">
    <location>
        <begin position="1"/>
        <end position="47"/>
    </location>
</feature>
<reference evidence="3" key="1">
    <citation type="submission" date="2017-09" db="EMBL/GenBank/DDBJ databases">
        <title>Polyketide synthases of a Diaporthe helianthi virulent isolate.</title>
        <authorList>
            <person name="Baroncelli R."/>
        </authorList>
    </citation>
    <scope>NUCLEOTIDE SEQUENCE [LARGE SCALE GENOMIC DNA]</scope>
    <source>
        <strain evidence="3">7/96</strain>
    </source>
</reference>
<feature type="transmembrane region" description="Helical" evidence="2">
    <location>
        <begin position="119"/>
        <end position="138"/>
    </location>
</feature>
<accession>A0A2P5HW99</accession>
<keyword evidence="2" id="KW-0472">Membrane</keyword>
<sequence length="447" mass="47312">MNGGQQQQTTQHQHDTAAHQPSRPQPATQMAAATSDENSTGGGEGLKPIITTDNTAIGSILSWLRLILDPGSGSGQESIAAERGHLKFCADGRPWNPKHSTCPKEPTATRAEIRHRLQLSMAVAGCCVAVHADGLLSVSLVSTRVCVRGLTWPTLWFWLSTCVAVLIYLGICKCYAVPWAGYAAMVGAALGVALSCCSSGGVDHGIISFEGGSCTKVEQAGMSFEQDMAGLGRTGYSGLFLSVPSFSGGHNLIFSLSKFETEGMQWSEGASGIEQETCSWGPHLVPIRARDGMVTSVGPKSERAWSGSRSQSLRAESGPARNDDLSDWCLPACLARPSFLLPAREGAPALCVLPPPASAIHLRKELAGQARPESPGLGLRLWLLGWAGLVPWGTHKMPCNAMRCDGRDDPSHLNKSLSVQSFTGTWVLSLVSLAATGPGPDLSLTWT</sequence>
<feature type="region of interest" description="Disordered" evidence="1">
    <location>
        <begin position="296"/>
        <end position="322"/>
    </location>
</feature>
<gene>
    <name evidence="3" type="ORF">DHEL01_v207063</name>
</gene>